<protein>
    <recommendedName>
        <fullName evidence="4">Actin-related protein</fullName>
    </recommendedName>
</protein>
<dbReference type="AlphaFoldDB" id="A0A8S1QJA4"/>
<evidence type="ECO:0000313" key="2">
    <source>
        <dbReference type="EMBL" id="CAD8116118.1"/>
    </source>
</evidence>
<reference evidence="2" key="1">
    <citation type="submission" date="2021-01" db="EMBL/GenBank/DDBJ databases">
        <authorList>
            <consortium name="Genoscope - CEA"/>
            <person name="William W."/>
        </authorList>
    </citation>
    <scope>NUCLEOTIDE SEQUENCE</scope>
</reference>
<accession>A0A8S1QJA4</accession>
<proteinExistence type="inferred from homology"/>
<evidence type="ECO:0000256" key="1">
    <source>
        <dbReference type="RuleBase" id="RU000487"/>
    </source>
</evidence>
<organism evidence="2 3">
    <name type="scientific">Paramecium sonneborni</name>
    <dbReference type="NCBI Taxonomy" id="65129"/>
    <lineage>
        <taxon>Eukaryota</taxon>
        <taxon>Sar</taxon>
        <taxon>Alveolata</taxon>
        <taxon>Ciliophora</taxon>
        <taxon>Intramacronucleata</taxon>
        <taxon>Oligohymenophorea</taxon>
        <taxon>Peniculida</taxon>
        <taxon>Parameciidae</taxon>
        <taxon>Paramecium</taxon>
    </lineage>
</organism>
<evidence type="ECO:0008006" key="4">
    <source>
        <dbReference type="Google" id="ProtNLM"/>
    </source>
</evidence>
<name>A0A8S1QJA4_9CILI</name>
<comment type="similarity">
    <text evidence="1">Belongs to the actin family.</text>
</comment>
<gene>
    <name evidence="2" type="ORF">PSON_ATCC_30995.1.T1100050</name>
</gene>
<dbReference type="Proteomes" id="UP000692954">
    <property type="component" value="Unassembled WGS sequence"/>
</dbReference>
<evidence type="ECO:0000313" key="3">
    <source>
        <dbReference type="Proteomes" id="UP000692954"/>
    </source>
</evidence>
<dbReference type="OrthoDB" id="337660at2759"/>
<dbReference type="EMBL" id="CAJJDN010000110">
    <property type="protein sequence ID" value="CAD8116118.1"/>
    <property type="molecule type" value="Genomic_DNA"/>
</dbReference>
<dbReference type="SMART" id="SM00268">
    <property type="entry name" value="ACTIN"/>
    <property type="match status" value="1"/>
</dbReference>
<comment type="caution">
    <text evidence="2">The sequence shown here is derived from an EMBL/GenBank/DDBJ whole genome shotgun (WGS) entry which is preliminary data.</text>
</comment>
<dbReference type="PANTHER" id="PTHR11937">
    <property type="entry name" value="ACTIN"/>
    <property type="match status" value="1"/>
</dbReference>
<dbReference type="Pfam" id="PF00022">
    <property type="entry name" value="Actin"/>
    <property type="match status" value="2"/>
</dbReference>
<keyword evidence="3" id="KW-1185">Reference proteome</keyword>
<sequence length="341" mass="39286">MSLDKQSRQYEVILEIGCAYTKVGFSLDTQPKKVIKLNFEKLPQKSRLSYELSVEEKFYQIFNVDMVCNLKGRSVALIYNYYNNEDMYNIIAYVLFYKFEVAKIAFLIGNVLPLYLTGHFSGFVIDLGYNCSTVSAVYDGYSLLHQTGYIGEGGRESAKRIQQLLPDYSWEQLEDIAIKYAKVLNPGDLDDKQKIKLRHKEISEFELAKCYTETYFGNYKEEESNIAFGFLKIVSQMKDRDIITKMAQNIVITGGARRIPNLLMRFKNELLSLLETEFSSIRNIKFYITNLIAQHSTWVGGALIVQIGGYDKFIVTNSKFRENGNLFCTRSDAYNFISIKP</sequence>
<dbReference type="InterPro" id="IPR004000">
    <property type="entry name" value="Actin"/>
</dbReference>